<keyword evidence="4" id="KW-0812">Transmembrane</keyword>
<organism evidence="6 7">
    <name type="scientific">Undibacterium rivi</name>
    <dbReference type="NCBI Taxonomy" id="2828729"/>
    <lineage>
        <taxon>Bacteria</taxon>
        <taxon>Pseudomonadati</taxon>
        <taxon>Pseudomonadota</taxon>
        <taxon>Betaproteobacteria</taxon>
        <taxon>Burkholderiales</taxon>
        <taxon>Oxalobacteraceae</taxon>
        <taxon>Undibacterium</taxon>
    </lineage>
</organism>
<dbReference type="RefSeq" id="WP_212679319.1">
    <property type="nucleotide sequence ID" value="NZ_JAGSPK010000004.1"/>
</dbReference>
<comment type="caution">
    <text evidence="6">The sequence shown here is derived from an EMBL/GenBank/DDBJ whole genome shotgun (WGS) entry which is preliminary data.</text>
</comment>
<gene>
    <name evidence="6" type="ORF">KDM87_12000</name>
</gene>
<evidence type="ECO:0000256" key="4">
    <source>
        <dbReference type="SAM" id="Phobius"/>
    </source>
</evidence>
<evidence type="ECO:0000256" key="3">
    <source>
        <dbReference type="SAM" id="MobiDB-lite"/>
    </source>
</evidence>
<protein>
    <submittedName>
        <fullName evidence="6">Glycine zipper 2TM domain-containing protein</fullName>
    </submittedName>
</protein>
<comment type="subcellular location">
    <subcellularLocation>
        <location evidence="1">Membrane</location>
    </subcellularLocation>
</comment>
<evidence type="ECO:0000313" key="6">
    <source>
        <dbReference type="EMBL" id="MBR7793323.1"/>
    </source>
</evidence>
<dbReference type="InterPro" id="IPR008816">
    <property type="entry name" value="Gly_zipper_2TM_dom"/>
</dbReference>
<keyword evidence="2 4" id="KW-0472">Membrane</keyword>
<proteinExistence type="predicted"/>
<dbReference type="EMBL" id="JAGSPK010000004">
    <property type="protein sequence ID" value="MBR7793323.1"/>
    <property type="molecule type" value="Genomic_DNA"/>
</dbReference>
<feature type="transmembrane region" description="Helical" evidence="4">
    <location>
        <begin position="12"/>
        <end position="36"/>
    </location>
</feature>
<dbReference type="Pfam" id="PF05433">
    <property type="entry name" value="Rick_17kDa_Anti"/>
    <property type="match status" value="1"/>
</dbReference>
<keyword evidence="7" id="KW-1185">Reference proteome</keyword>
<evidence type="ECO:0000259" key="5">
    <source>
        <dbReference type="Pfam" id="PF05433"/>
    </source>
</evidence>
<evidence type="ECO:0000256" key="1">
    <source>
        <dbReference type="ARBA" id="ARBA00004370"/>
    </source>
</evidence>
<accession>A0ABS5H3Q4</accession>
<sequence>MSDNQTNKRIHPLVAGAAVSVMLVSLIGVAAMTGVLPNSNSKTVPDNANANAVAMKDAGGNNQTSFSPSNEPVQNTAKQGSRSAGYDNSGNVRIAERKQDVCDNCGVVESVRVIEQQASQGSGVGAVAGALLGGVLGNQVGGGDGRKLATVAGAVGGGFAGNAIEKRTRTTTVYEVRVKMENGHVRTFHPSTQPGWQSGDRVRIVNGNLQSA</sequence>
<name>A0ABS5H3Q4_9BURK</name>
<evidence type="ECO:0000256" key="2">
    <source>
        <dbReference type="ARBA" id="ARBA00023136"/>
    </source>
</evidence>
<reference evidence="6 7" key="1">
    <citation type="submission" date="2021-04" db="EMBL/GenBank/DDBJ databases">
        <title>novel species isolated from subtropical streams in China.</title>
        <authorList>
            <person name="Lu H."/>
        </authorList>
    </citation>
    <scope>NUCLEOTIDE SEQUENCE [LARGE SCALE GENOMIC DNA]</scope>
    <source>
        <strain evidence="6 7">FT147W</strain>
    </source>
</reference>
<feature type="domain" description="Glycine zipper 2TM" evidence="5">
    <location>
        <begin position="125"/>
        <end position="165"/>
    </location>
</feature>
<dbReference type="PANTHER" id="PTHR35603">
    <property type="match status" value="1"/>
</dbReference>
<dbReference type="Proteomes" id="UP000682982">
    <property type="component" value="Unassembled WGS sequence"/>
</dbReference>
<dbReference type="InterPro" id="IPR051407">
    <property type="entry name" value="Bact_OM_lipoprot/Surf_antigen"/>
</dbReference>
<evidence type="ECO:0000313" key="7">
    <source>
        <dbReference type="Proteomes" id="UP000682982"/>
    </source>
</evidence>
<feature type="compositionally biased region" description="Polar residues" evidence="3">
    <location>
        <begin position="60"/>
        <end position="91"/>
    </location>
</feature>
<dbReference type="PANTHER" id="PTHR35603:SF2">
    <property type="entry name" value="OUTER MEMBRANE LIPOPROTEIN"/>
    <property type="match status" value="1"/>
</dbReference>
<keyword evidence="4" id="KW-1133">Transmembrane helix</keyword>
<feature type="region of interest" description="Disordered" evidence="3">
    <location>
        <begin position="57"/>
        <end position="91"/>
    </location>
</feature>